<reference evidence="12" key="1">
    <citation type="submission" date="2021-01" db="EMBL/GenBank/DDBJ databases">
        <title>Phytophthora aleatoria, a newly-described species from Pinus radiata is distinct from Phytophthora cactorum isolates based on comparative genomics.</title>
        <authorList>
            <person name="Mcdougal R."/>
            <person name="Panda P."/>
            <person name="Williams N."/>
            <person name="Studholme D.J."/>
        </authorList>
    </citation>
    <scope>NUCLEOTIDE SEQUENCE</scope>
    <source>
        <strain evidence="12">NZFS 3830</strain>
    </source>
</reference>
<dbReference type="GO" id="GO:0000340">
    <property type="term" value="F:RNA 7-methylguanosine cap binding"/>
    <property type="evidence" value="ECO:0007669"/>
    <property type="project" value="UniProtKB-ARBA"/>
</dbReference>
<keyword evidence="11" id="KW-1133">Transmembrane helix</keyword>
<dbReference type="GO" id="GO:0000290">
    <property type="term" value="P:deadenylation-dependent decapping of nuclear-transcribed mRNA"/>
    <property type="evidence" value="ECO:0007669"/>
    <property type="project" value="InterPro"/>
</dbReference>
<evidence type="ECO:0000313" key="12">
    <source>
        <dbReference type="EMBL" id="KAG6968268.1"/>
    </source>
</evidence>
<evidence type="ECO:0000256" key="8">
    <source>
        <dbReference type="ARBA" id="ARBA00029885"/>
    </source>
</evidence>
<dbReference type="EC" id="3.6.1.59" evidence="3"/>
<dbReference type="VEuPathDB" id="FungiDB:PC110_g11102"/>
<dbReference type="Pfam" id="PF02515">
    <property type="entry name" value="CoA_transf_3"/>
    <property type="match status" value="1"/>
</dbReference>
<gene>
    <name evidence="12" type="ORF">JG687_00003820</name>
</gene>
<keyword evidence="6" id="KW-0378">Hydrolase</keyword>
<dbReference type="GO" id="GO:0140932">
    <property type="term" value="F:5'-(N(7)-methyl 5'-triphosphoguanosine)-[mRNA] diphosphatase activity"/>
    <property type="evidence" value="ECO:0007669"/>
    <property type="project" value="UniProtKB-EC"/>
</dbReference>
<dbReference type="InterPro" id="IPR050509">
    <property type="entry name" value="CoA-transferase_III"/>
</dbReference>
<sequence length="961" mass="107508">MELSELLGSVQFILAMATMLLSGVWFWRMSLAGLGATKMLRDFNLVRVLKRSDTELALLGNFKSDNHKKTAVLIIQTAAMDTGALDQLLKGMSLHKTLVNDIYSSFQGDVSRAIKPYKVNLVYPATERHVQKHTDQNFHMVVETKETYQTITKPFIDSIPAENIEWVYNILDHKSETERVIYEDTNPRDGFILLPDFKWSDPSNLESLYCLAIVHDRSLRSLRDLTGSHLKLLQSIRKTSLQVLNAKFGVEPSSMRMYFHYQPTYYHLHVHFSHVKMIFGTFSGKAVLLDDVIYNLSVNSDHYKNATVSFVVGEMQHKPLFELYREKNVLNDLLVERGLSEWQVVGGAHISSDSDDTVDVVYGYALTTSLQEERIDRKRKRKAGRQANDNEQPTWCCFLVLPAVSSHTSPTLSIKRLLELQQCADANEPTGVSTSTKQTFLCLTDAANIRWGSNSPHQILDPTNTPRTDSLLSPLSMQLLRSPDTSNPAMKFAHQGVRRSLQLWPRAAIPCIPMRLPMLSSVPRGFLLNAGRTQLVRSPAQRSVTTITPGASTNTDRPLPLKGIRVVECGHLIAGPFAGTILSYFGADVIKVEPPTGDQVRDYRELDSTKTSLWWYSLGRNKRSVAIDMKKEEGRKLIKELIERSDVLIENFRPGRMEKWGLGPDNFEKTNPKLVYTRVSGFGQDGPYSSRPGFASVCEAMGGFRYVNGFPDRPPVRPNLSIGDTIAGIHAALGIVIALLGRERGGLNSKGQVVDVAIYESMFNLMEAVVPEYDYSGSIRECSGSTITGIVPSNTYVTKDKKNVVLAANIDSLFVRLMKAIGQEDMATDSKYRTNGDRVEHQAEIDAALAAWTATQDLDTVVSVMEKAAVPVGLVYSVEDMVKDPQYQQRGMFEEVEIPDGDSTRKLKVPAILPKLKDTPGVTQFAGRKLGQDTRQILEDVLGRSKHEIERLLDEKVIFEA</sequence>
<dbReference type="PANTHER" id="PTHR48228">
    <property type="entry name" value="SUCCINYL-COA--D-CITRAMALATE COA-TRANSFERASE"/>
    <property type="match status" value="1"/>
</dbReference>
<dbReference type="GO" id="GO:0005634">
    <property type="term" value="C:nucleus"/>
    <property type="evidence" value="ECO:0007669"/>
    <property type="project" value="UniProtKB-SubCell"/>
</dbReference>
<evidence type="ECO:0000256" key="6">
    <source>
        <dbReference type="ARBA" id="ARBA00022801"/>
    </source>
</evidence>
<dbReference type="InterPro" id="IPR008594">
    <property type="entry name" value="DcpS/DCS2"/>
</dbReference>
<accession>A0A8T1UUS6</accession>
<dbReference type="FunFam" id="3.30.200.40:FF:000009">
    <property type="entry name" value="Uncharacterized protein"/>
    <property type="match status" value="1"/>
</dbReference>
<keyword evidence="11" id="KW-0812">Transmembrane</keyword>
<feature type="transmembrane region" description="Helical" evidence="11">
    <location>
        <begin position="6"/>
        <end position="27"/>
    </location>
</feature>
<evidence type="ECO:0000256" key="4">
    <source>
        <dbReference type="ARBA" id="ARBA00015636"/>
    </source>
</evidence>
<comment type="catalytic activity">
    <reaction evidence="10">
        <text>a 5'-end (N(7)-methyl 5'-triphosphoguanosine)-ribonucleoside in mRNA + H2O = N(7)-methyl-GMP + a 5'-end diphospho-ribonucleoside in mRNA + 2 H(+)</text>
        <dbReference type="Rhea" id="RHEA:65388"/>
        <dbReference type="Rhea" id="RHEA-COMP:17165"/>
        <dbReference type="Rhea" id="RHEA-COMP:17167"/>
        <dbReference type="ChEBI" id="CHEBI:15377"/>
        <dbReference type="ChEBI" id="CHEBI:15378"/>
        <dbReference type="ChEBI" id="CHEBI:58285"/>
        <dbReference type="ChEBI" id="CHEBI:156461"/>
        <dbReference type="ChEBI" id="CHEBI:167616"/>
        <dbReference type="EC" id="3.6.1.59"/>
    </reaction>
</comment>
<keyword evidence="11" id="KW-0472">Membrane</keyword>
<protein>
    <recommendedName>
        <fullName evidence="4">m7GpppX diphosphatase</fullName>
        <ecNumber evidence="3">3.6.1.59</ecNumber>
    </recommendedName>
    <alternativeName>
        <fullName evidence="9">Decapping scavenger enzyme</fullName>
    </alternativeName>
    <alternativeName>
        <fullName evidence="8">Scavenger mRNA-decapping enzyme DcpS</fullName>
    </alternativeName>
</protein>
<dbReference type="FunFam" id="3.30.428.10:FF:000006">
    <property type="entry name" value="m7GpppX diphosphatase"/>
    <property type="match status" value="1"/>
</dbReference>
<evidence type="ECO:0000256" key="1">
    <source>
        <dbReference type="ARBA" id="ARBA00004123"/>
    </source>
</evidence>
<evidence type="ECO:0000256" key="9">
    <source>
        <dbReference type="ARBA" id="ARBA00030609"/>
    </source>
</evidence>
<keyword evidence="7" id="KW-0539">Nucleus</keyword>
<keyword evidence="5" id="KW-0808">Transferase</keyword>
<comment type="similarity">
    <text evidence="2">Belongs to the HIT family.</text>
</comment>
<dbReference type="InterPro" id="IPR003673">
    <property type="entry name" value="CoA-Trfase_fam_III"/>
</dbReference>
<dbReference type="Pfam" id="PF11969">
    <property type="entry name" value="DcpS_C"/>
    <property type="match status" value="1"/>
</dbReference>
<evidence type="ECO:0000256" key="10">
    <source>
        <dbReference type="ARBA" id="ARBA00048222"/>
    </source>
</evidence>
<dbReference type="GO" id="GO:0016740">
    <property type="term" value="F:transferase activity"/>
    <property type="evidence" value="ECO:0007669"/>
    <property type="project" value="UniProtKB-KW"/>
</dbReference>
<comment type="subcellular location">
    <subcellularLocation>
        <location evidence="1">Nucleus</location>
    </subcellularLocation>
</comment>
<evidence type="ECO:0000256" key="7">
    <source>
        <dbReference type="ARBA" id="ARBA00023242"/>
    </source>
</evidence>
<evidence type="ECO:0000256" key="3">
    <source>
        <dbReference type="ARBA" id="ARBA00012520"/>
    </source>
</evidence>
<dbReference type="OrthoDB" id="5863171at2759"/>
<comment type="caution">
    <text evidence="12">The sequence shown here is derived from an EMBL/GenBank/DDBJ whole genome shotgun (WGS) entry which is preliminary data.</text>
</comment>
<evidence type="ECO:0000256" key="5">
    <source>
        <dbReference type="ARBA" id="ARBA00022679"/>
    </source>
</evidence>
<dbReference type="Proteomes" id="UP000688947">
    <property type="component" value="Unassembled WGS sequence"/>
</dbReference>
<dbReference type="PANTHER" id="PTHR48228:SF6">
    <property type="entry name" value="L-CARNITINE COA-TRANSFERASE"/>
    <property type="match status" value="1"/>
</dbReference>
<dbReference type="AlphaFoldDB" id="A0A8T1UUS6"/>
<dbReference type="EMBL" id="JAENGZ010000123">
    <property type="protein sequence ID" value="KAG6968268.1"/>
    <property type="molecule type" value="Genomic_DNA"/>
</dbReference>
<organism evidence="12 13">
    <name type="scientific">Phytophthora cactorum</name>
    <dbReference type="NCBI Taxonomy" id="29920"/>
    <lineage>
        <taxon>Eukaryota</taxon>
        <taxon>Sar</taxon>
        <taxon>Stramenopiles</taxon>
        <taxon>Oomycota</taxon>
        <taxon>Peronosporomycetes</taxon>
        <taxon>Peronosporales</taxon>
        <taxon>Peronosporaceae</taxon>
        <taxon>Phytophthora</taxon>
    </lineage>
</organism>
<evidence type="ECO:0000256" key="2">
    <source>
        <dbReference type="ARBA" id="ARBA00010208"/>
    </source>
</evidence>
<dbReference type="VEuPathDB" id="FungiDB:PC110_g11104"/>
<dbReference type="Pfam" id="PF05652">
    <property type="entry name" value="DcpS"/>
    <property type="match status" value="1"/>
</dbReference>
<evidence type="ECO:0000313" key="13">
    <source>
        <dbReference type="Proteomes" id="UP000688947"/>
    </source>
</evidence>
<proteinExistence type="inferred from homology"/>
<evidence type="ECO:0000256" key="11">
    <source>
        <dbReference type="SAM" id="Phobius"/>
    </source>
</evidence>
<name>A0A8T1UUS6_9STRA</name>